<dbReference type="GO" id="GO:0003677">
    <property type="term" value="F:DNA binding"/>
    <property type="evidence" value="ECO:0007669"/>
    <property type="project" value="InterPro"/>
</dbReference>
<dbReference type="InterPro" id="IPR002559">
    <property type="entry name" value="Transposase_11"/>
</dbReference>
<dbReference type="HOGENOM" id="CLU_055261_0_0_5"/>
<name>B8IX64_METNO</name>
<keyword evidence="3" id="KW-1185">Reference proteome</keyword>
<organism evidence="2 3">
    <name type="scientific">Methylobacterium nodulans (strain LMG 21967 / CNCM I-2342 / ORS 2060)</name>
    <dbReference type="NCBI Taxonomy" id="460265"/>
    <lineage>
        <taxon>Bacteria</taxon>
        <taxon>Pseudomonadati</taxon>
        <taxon>Pseudomonadota</taxon>
        <taxon>Alphaproteobacteria</taxon>
        <taxon>Hyphomicrobiales</taxon>
        <taxon>Methylobacteriaceae</taxon>
        <taxon>Methylobacterium</taxon>
    </lineage>
</organism>
<proteinExistence type="predicted"/>
<evidence type="ECO:0000313" key="2">
    <source>
        <dbReference type="EMBL" id="ACL63105.1"/>
    </source>
</evidence>
<feature type="domain" description="Transposase IS4-like" evidence="1">
    <location>
        <begin position="47"/>
        <end position="147"/>
    </location>
</feature>
<dbReference type="Proteomes" id="UP000008207">
    <property type="component" value="Plasmid pMNOD02"/>
</dbReference>
<keyword evidence="2" id="KW-0614">Plasmid</keyword>
<dbReference type="Pfam" id="PF01609">
    <property type="entry name" value="DDE_Tnp_1"/>
    <property type="match status" value="1"/>
</dbReference>
<sequence length="214" mass="23266">MAGWLSGVPFTPLHSAFARWTRLGLWRRLGQRLALDWRRARGDEVVPSAVVADSRSLRSAPSAWARGIDGGKLVKGVKLVAVCDKHGSLLDLALGPATVDDRAGTPPLLPQLAGLGFQGDLLGDSGLKGAPFAAAALVHDIHVSVSPGGTRDDQFLPCGIRWVVERLFAWLSRYRRLNIVYDRQPDLFAAHVWIAMISIISRRLVAHTQAQQAV</sequence>
<protein>
    <submittedName>
        <fullName evidence="2">Transposase IS4 family protein</fullName>
    </submittedName>
</protein>
<accession>B8IX64</accession>
<evidence type="ECO:0000259" key="1">
    <source>
        <dbReference type="Pfam" id="PF01609"/>
    </source>
</evidence>
<dbReference type="GO" id="GO:0004803">
    <property type="term" value="F:transposase activity"/>
    <property type="evidence" value="ECO:0007669"/>
    <property type="project" value="InterPro"/>
</dbReference>
<geneLocation type="plasmid" evidence="2 3">
    <name>pMNOD02</name>
</geneLocation>
<dbReference type="AlphaFoldDB" id="B8IX64"/>
<dbReference type="GO" id="GO:0006313">
    <property type="term" value="P:DNA transposition"/>
    <property type="evidence" value="ECO:0007669"/>
    <property type="project" value="InterPro"/>
</dbReference>
<gene>
    <name evidence="2" type="ordered locus">Mnod_8122</name>
</gene>
<reference evidence="3" key="1">
    <citation type="submission" date="2009-01" db="EMBL/GenBank/DDBJ databases">
        <title>Complete sequence of plasmid 2 of Methylobacterium nodulans ORS 2060.</title>
        <authorList>
            <consortium name="US DOE Joint Genome Institute"/>
            <person name="Lucas S."/>
            <person name="Copeland A."/>
            <person name="Lapidus A."/>
            <person name="Glavina del Rio T."/>
            <person name="Dalin E."/>
            <person name="Tice H."/>
            <person name="Bruce D."/>
            <person name="Goodwin L."/>
            <person name="Pitluck S."/>
            <person name="Sims D."/>
            <person name="Brettin T."/>
            <person name="Detter J.C."/>
            <person name="Han C."/>
            <person name="Larimer F."/>
            <person name="Land M."/>
            <person name="Hauser L."/>
            <person name="Kyrpides N."/>
            <person name="Ivanova N."/>
            <person name="Marx C.J."/>
            <person name="Richardson P."/>
        </authorList>
    </citation>
    <scope>NUCLEOTIDE SEQUENCE [LARGE SCALE GENOMIC DNA]</scope>
    <source>
        <strain evidence="3">LMG 21967 / CNCM I-2342 / ORS 2060</strain>
        <plasmid evidence="3">Plasmid pMNOD02</plasmid>
    </source>
</reference>
<evidence type="ECO:0000313" key="3">
    <source>
        <dbReference type="Proteomes" id="UP000008207"/>
    </source>
</evidence>
<dbReference type="PANTHER" id="PTHR30007:SF0">
    <property type="entry name" value="TRANSPOSASE"/>
    <property type="match status" value="1"/>
</dbReference>
<dbReference type="EMBL" id="CP001351">
    <property type="protein sequence ID" value="ACL63105.1"/>
    <property type="molecule type" value="Genomic_DNA"/>
</dbReference>
<dbReference type="PANTHER" id="PTHR30007">
    <property type="entry name" value="PHP DOMAIN PROTEIN"/>
    <property type="match status" value="1"/>
</dbReference>
<dbReference type="KEGG" id="mno:Mnod_8122"/>